<evidence type="ECO:0000256" key="4">
    <source>
        <dbReference type="SAM" id="MobiDB-lite"/>
    </source>
</evidence>
<dbReference type="PANTHER" id="PTHR19879">
    <property type="entry name" value="TRANSCRIPTION INITIATION FACTOR TFIID"/>
    <property type="match status" value="1"/>
</dbReference>
<keyword evidence="1 3" id="KW-0853">WD repeat</keyword>
<keyword evidence="6" id="KW-1185">Reference proteome</keyword>
<dbReference type="STRING" id="930992.A0A0C9Z7D1"/>
<protein>
    <recommendedName>
        <fullName evidence="7">WD40 repeat-like protein</fullName>
    </recommendedName>
</protein>
<dbReference type="HOGENOM" id="CLU_039966_0_0_1"/>
<dbReference type="Gene3D" id="2.130.10.10">
    <property type="entry name" value="YVTN repeat-like/Quinoprotein amine dehydrogenase"/>
    <property type="match status" value="2"/>
</dbReference>
<organism evidence="5 6">
    <name type="scientific">Suillus luteus UH-Slu-Lm8-n1</name>
    <dbReference type="NCBI Taxonomy" id="930992"/>
    <lineage>
        <taxon>Eukaryota</taxon>
        <taxon>Fungi</taxon>
        <taxon>Dikarya</taxon>
        <taxon>Basidiomycota</taxon>
        <taxon>Agaricomycotina</taxon>
        <taxon>Agaricomycetes</taxon>
        <taxon>Agaricomycetidae</taxon>
        <taxon>Boletales</taxon>
        <taxon>Suillineae</taxon>
        <taxon>Suillaceae</taxon>
        <taxon>Suillus</taxon>
    </lineage>
</organism>
<gene>
    <name evidence="5" type="ORF">CY34DRAFT_813606</name>
</gene>
<dbReference type="InParanoid" id="A0A0C9Z7D1"/>
<dbReference type="InterPro" id="IPR036322">
    <property type="entry name" value="WD40_repeat_dom_sf"/>
</dbReference>
<dbReference type="Pfam" id="PF00400">
    <property type="entry name" value="WD40"/>
    <property type="match status" value="6"/>
</dbReference>
<reference evidence="6" key="2">
    <citation type="submission" date="2015-01" db="EMBL/GenBank/DDBJ databases">
        <title>Evolutionary Origins and Diversification of the Mycorrhizal Mutualists.</title>
        <authorList>
            <consortium name="DOE Joint Genome Institute"/>
            <consortium name="Mycorrhizal Genomics Consortium"/>
            <person name="Kohler A."/>
            <person name="Kuo A."/>
            <person name="Nagy L.G."/>
            <person name="Floudas D."/>
            <person name="Copeland A."/>
            <person name="Barry K.W."/>
            <person name="Cichocki N."/>
            <person name="Veneault-Fourrey C."/>
            <person name="LaButti K."/>
            <person name="Lindquist E.A."/>
            <person name="Lipzen A."/>
            <person name="Lundell T."/>
            <person name="Morin E."/>
            <person name="Murat C."/>
            <person name="Riley R."/>
            <person name="Ohm R."/>
            <person name="Sun H."/>
            <person name="Tunlid A."/>
            <person name="Henrissat B."/>
            <person name="Grigoriev I.V."/>
            <person name="Hibbett D.S."/>
            <person name="Martin F."/>
        </authorList>
    </citation>
    <scope>NUCLEOTIDE SEQUENCE [LARGE SCALE GENOMIC DNA]</scope>
    <source>
        <strain evidence="6">UH-Slu-Lm8-n1</strain>
    </source>
</reference>
<accession>A0A0C9Z7D1</accession>
<evidence type="ECO:0000313" key="6">
    <source>
        <dbReference type="Proteomes" id="UP000054485"/>
    </source>
</evidence>
<dbReference type="InterPro" id="IPR001680">
    <property type="entry name" value="WD40_rpt"/>
</dbReference>
<dbReference type="PROSITE" id="PS50294">
    <property type="entry name" value="WD_REPEATS_REGION"/>
    <property type="match status" value="4"/>
</dbReference>
<dbReference type="PROSITE" id="PS50082">
    <property type="entry name" value="WD_REPEATS_2"/>
    <property type="match status" value="4"/>
</dbReference>
<dbReference type="InterPro" id="IPR015943">
    <property type="entry name" value="WD40/YVTN_repeat-like_dom_sf"/>
</dbReference>
<feature type="compositionally biased region" description="Low complexity" evidence="4">
    <location>
        <begin position="433"/>
        <end position="450"/>
    </location>
</feature>
<dbReference type="PANTHER" id="PTHR19879:SF9">
    <property type="entry name" value="TRANSCRIPTION INITIATION FACTOR TFIID SUBUNIT 5"/>
    <property type="match status" value="1"/>
</dbReference>
<dbReference type="SMART" id="SM00320">
    <property type="entry name" value="WD40"/>
    <property type="match status" value="7"/>
</dbReference>
<dbReference type="SUPFAM" id="SSF50978">
    <property type="entry name" value="WD40 repeat-like"/>
    <property type="match status" value="1"/>
</dbReference>
<dbReference type="EMBL" id="KN835946">
    <property type="protein sequence ID" value="KIK33425.1"/>
    <property type="molecule type" value="Genomic_DNA"/>
</dbReference>
<feature type="repeat" description="WD" evidence="3">
    <location>
        <begin position="30"/>
        <end position="71"/>
    </location>
</feature>
<evidence type="ECO:0008006" key="7">
    <source>
        <dbReference type="Google" id="ProtNLM"/>
    </source>
</evidence>
<evidence type="ECO:0000313" key="5">
    <source>
        <dbReference type="EMBL" id="KIK33425.1"/>
    </source>
</evidence>
<dbReference type="OrthoDB" id="2670902at2759"/>
<keyword evidence="2" id="KW-0677">Repeat</keyword>
<feature type="compositionally biased region" description="Low complexity" evidence="4">
    <location>
        <begin position="367"/>
        <end position="378"/>
    </location>
</feature>
<feature type="repeat" description="WD" evidence="3">
    <location>
        <begin position="122"/>
        <end position="163"/>
    </location>
</feature>
<evidence type="ECO:0000256" key="3">
    <source>
        <dbReference type="PROSITE-ProRule" id="PRU00221"/>
    </source>
</evidence>
<dbReference type="CDD" id="cd00200">
    <property type="entry name" value="WD40"/>
    <property type="match status" value="1"/>
</dbReference>
<feature type="repeat" description="WD" evidence="3">
    <location>
        <begin position="286"/>
        <end position="327"/>
    </location>
</feature>
<reference evidence="5 6" key="1">
    <citation type="submission" date="2014-04" db="EMBL/GenBank/DDBJ databases">
        <authorList>
            <consortium name="DOE Joint Genome Institute"/>
            <person name="Kuo A."/>
            <person name="Ruytinx J."/>
            <person name="Rineau F."/>
            <person name="Colpaert J."/>
            <person name="Kohler A."/>
            <person name="Nagy L.G."/>
            <person name="Floudas D."/>
            <person name="Copeland A."/>
            <person name="Barry K.W."/>
            <person name="Cichocki N."/>
            <person name="Veneault-Fourrey C."/>
            <person name="LaButti K."/>
            <person name="Lindquist E.A."/>
            <person name="Lipzen A."/>
            <person name="Lundell T."/>
            <person name="Morin E."/>
            <person name="Murat C."/>
            <person name="Sun H."/>
            <person name="Tunlid A."/>
            <person name="Henrissat B."/>
            <person name="Grigoriev I.V."/>
            <person name="Hibbett D.S."/>
            <person name="Martin F."/>
            <person name="Nordberg H.P."/>
            <person name="Cantor M.N."/>
            <person name="Hua S.X."/>
        </authorList>
    </citation>
    <scope>NUCLEOTIDE SEQUENCE [LARGE SCALE GENOMIC DNA]</scope>
    <source>
        <strain evidence="5 6">UH-Slu-Lm8-n1</strain>
    </source>
</reference>
<sequence>MAATTHKASLKAPAQPTRKGQLIPRVKMTLKGHEERVNDVAFILGTRLLVSGSEDKSLRVWDLDTGKQVGEPLLGHDARVWRIATSPNGSWIVSGANNGSILVWEIATNKTESELKRVPVSFKGHGSVVESVVFAPDNETFASASRDGTVCVWKRETGEIVFGPLKVGSRAYSVAYSPDGTKLAAGTDEHIIIWNLKTGKELLKLEQRAWRVAFTPDGLRLVSGNYKDIRISDAITGDIIKQFDAHTDEPFLSLVVAPNGTKFATTSYDKTTRFFDLATFEPIGEPLEHPDSVQGLAFSKDNQLIATGCQDKIVRTWTVPLSETELQESTEKVLKKTIISQQPYPRRAPIQTSRFFDGFDPHSSSGRNNRAATTTRNTDGFKNTMNRLFSRSSTSHDHAPPRRSIPLVDVFATRGKHRTANRHTGERDKKLQQQRPPRQQAHATASSSSAPPVGTSNVIGGAILHAGSTSAASRPPSPLERVPDISCFAAFTRCFPCLSRTRKASPSASSSG</sequence>
<proteinExistence type="predicted"/>
<dbReference type="Proteomes" id="UP000054485">
    <property type="component" value="Unassembled WGS sequence"/>
</dbReference>
<dbReference type="PRINTS" id="PR00320">
    <property type="entry name" value="GPROTEINBRPT"/>
</dbReference>
<feature type="region of interest" description="Disordered" evidence="4">
    <location>
        <begin position="353"/>
        <end position="460"/>
    </location>
</feature>
<dbReference type="InterPro" id="IPR019775">
    <property type="entry name" value="WD40_repeat_CS"/>
</dbReference>
<feature type="repeat" description="WD" evidence="3">
    <location>
        <begin position="73"/>
        <end position="114"/>
    </location>
</feature>
<dbReference type="PROSITE" id="PS00678">
    <property type="entry name" value="WD_REPEATS_1"/>
    <property type="match status" value="2"/>
</dbReference>
<dbReference type="AlphaFoldDB" id="A0A0C9Z7D1"/>
<dbReference type="InterPro" id="IPR020472">
    <property type="entry name" value="WD40_PAC1"/>
</dbReference>
<name>A0A0C9Z7D1_9AGAM</name>
<evidence type="ECO:0000256" key="1">
    <source>
        <dbReference type="ARBA" id="ARBA00022574"/>
    </source>
</evidence>
<feature type="compositionally biased region" description="Polar residues" evidence="4">
    <location>
        <begin position="380"/>
        <end position="393"/>
    </location>
</feature>
<evidence type="ECO:0000256" key="2">
    <source>
        <dbReference type="ARBA" id="ARBA00022737"/>
    </source>
</evidence>